<dbReference type="PANTHER" id="PTHR46112:SF2">
    <property type="entry name" value="XAA-PRO AMINOPEPTIDASE P-RELATED"/>
    <property type="match status" value="1"/>
</dbReference>
<dbReference type="GO" id="GO:0004177">
    <property type="term" value="F:aminopeptidase activity"/>
    <property type="evidence" value="ECO:0007669"/>
    <property type="project" value="UniProtKB-KW"/>
</dbReference>
<name>A0ABR7EGA9_9FIRM</name>
<dbReference type="SUPFAM" id="SSF53092">
    <property type="entry name" value="Creatinase/prolidase N-terminal domain"/>
    <property type="match status" value="1"/>
</dbReference>
<evidence type="ECO:0000313" key="4">
    <source>
        <dbReference type="Proteomes" id="UP000606889"/>
    </source>
</evidence>
<dbReference type="SUPFAM" id="SSF55920">
    <property type="entry name" value="Creatinase/aminopeptidase"/>
    <property type="match status" value="1"/>
</dbReference>
<dbReference type="PRINTS" id="PR00599">
    <property type="entry name" value="MAPEPTIDASE"/>
</dbReference>
<dbReference type="Pfam" id="PF00557">
    <property type="entry name" value="Peptidase_M24"/>
    <property type="match status" value="1"/>
</dbReference>
<proteinExistence type="predicted"/>
<dbReference type="InterPro" id="IPR050659">
    <property type="entry name" value="Peptidase_M24B"/>
</dbReference>
<dbReference type="InterPro" id="IPR000587">
    <property type="entry name" value="Creatinase_N"/>
</dbReference>
<dbReference type="InterPro" id="IPR000994">
    <property type="entry name" value="Pept_M24"/>
</dbReference>
<protein>
    <submittedName>
        <fullName evidence="3">Aminopeptidase P family protein</fullName>
    </submittedName>
</protein>
<evidence type="ECO:0000259" key="2">
    <source>
        <dbReference type="Pfam" id="PF01321"/>
    </source>
</evidence>
<keyword evidence="3" id="KW-0645">Protease</keyword>
<dbReference type="EMBL" id="JACOON010000005">
    <property type="protein sequence ID" value="MBC5648805.1"/>
    <property type="molecule type" value="Genomic_DNA"/>
</dbReference>
<feature type="domain" description="Peptidase M24" evidence="1">
    <location>
        <begin position="168"/>
        <end position="379"/>
    </location>
</feature>
<sequence>MNRSKLKRIQGLLCKYKLDALFCRMSVNILALTGYWPCNHAAAAVIPQTGNPVLVVPETELQNTEKEVEGLELCTYALESTELLRGAMDGMEHTLRSVLKKMGLLDAKIGIEQSFEDGASGRLFGDFKYPSLPTWQHLRRFFPNACFVDAADAILSLRMVKEPGEAQAIQKAAEVACIGYEAVRRALRPGMTEADVSALLEGTILSQGTGRSGARYARGFSSVYAGNRGAEQWTHWACTTGRMICKNDVIVMELGVVCDGYWADLTRCMCAGEPPEKAKDVLAILLEAQRRGIEAAVPGTPIGEIDRICHAYCASNGYGKEYYRHNCGHASGYNYHETPIVHQANNTPVREGMVLCVEPGIYIPGEFGLRTEDMVYITKDGAKLLSNYPHEL</sequence>
<keyword evidence="3" id="KW-0031">Aminopeptidase</keyword>
<reference evidence="3 4" key="1">
    <citation type="submission" date="2020-08" db="EMBL/GenBank/DDBJ databases">
        <title>Genome public.</title>
        <authorList>
            <person name="Liu C."/>
            <person name="Sun Q."/>
        </authorList>
    </citation>
    <scope>NUCLEOTIDE SEQUENCE [LARGE SCALE GENOMIC DNA]</scope>
    <source>
        <strain evidence="3 4">NSJ-35</strain>
    </source>
</reference>
<dbReference type="Gene3D" id="3.40.350.10">
    <property type="entry name" value="Creatinase/prolidase N-terminal domain"/>
    <property type="match status" value="1"/>
</dbReference>
<comment type="caution">
    <text evidence="3">The sequence shown here is derived from an EMBL/GenBank/DDBJ whole genome shotgun (WGS) entry which is preliminary data.</text>
</comment>
<evidence type="ECO:0000259" key="1">
    <source>
        <dbReference type="Pfam" id="PF00557"/>
    </source>
</evidence>
<dbReference type="RefSeq" id="WP_186858256.1">
    <property type="nucleotide sequence ID" value="NZ_JACOON010000005.1"/>
</dbReference>
<keyword evidence="3" id="KW-0378">Hydrolase</keyword>
<organism evidence="3 4">
    <name type="scientific">Christensenella tenuis</name>
    <dbReference type="NCBI Taxonomy" id="2763033"/>
    <lineage>
        <taxon>Bacteria</taxon>
        <taxon>Bacillati</taxon>
        <taxon>Bacillota</taxon>
        <taxon>Clostridia</taxon>
        <taxon>Christensenellales</taxon>
        <taxon>Christensenellaceae</taxon>
        <taxon>Christensenella</taxon>
    </lineage>
</organism>
<gene>
    <name evidence="3" type="ORF">H8S18_10700</name>
</gene>
<dbReference type="PANTHER" id="PTHR46112">
    <property type="entry name" value="AMINOPEPTIDASE"/>
    <property type="match status" value="1"/>
</dbReference>
<feature type="domain" description="Creatinase N-terminal" evidence="2">
    <location>
        <begin position="6"/>
        <end position="160"/>
    </location>
</feature>
<dbReference type="InterPro" id="IPR029149">
    <property type="entry name" value="Creatin/AminoP/Spt16_N"/>
</dbReference>
<dbReference type="Gene3D" id="3.90.230.10">
    <property type="entry name" value="Creatinase/methionine aminopeptidase superfamily"/>
    <property type="match status" value="1"/>
</dbReference>
<dbReference type="InterPro" id="IPR001714">
    <property type="entry name" value="Pept_M24_MAP"/>
</dbReference>
<dbReference type="Pfam" id="PF01321">
    <property type="entry name" value="Creatinase_N"/>
    <property type="match status" value="1"/>
</dbReference>
<accession>A0ABR7EGA9</accession>
<evidence type="ECO:0000313" key="3">
    <source>
        <dbReference type="EMBL" id="MBC5648805.1"/>
    </source>
</evidence>
<dbReference type="Proteomes" id="UP000606889">
    <property type="component" value="Unassembled WGS sequence"/>
</dbReference>
<keyword evidence="4" id="KW-1185">Reference proteome</keyword>
<dbReference type="InterPro" id="IPR036005">
    <property type="entry name" value="Creatinase/aminopeptidase-like"/>
</dbReference>